<proteinExistence type="predicted"/>
<dbReference type="EMBL" id="PDXA01000103">
    <property type="protein sequence ID" value="RYN24083.1"/>
    <property type="molecule type" value="Genomic_DNA"/>
</dbReference>
<comment type="cofactor">
    <cofactor evidence="1">
        <name>Zn(2+)</name>
        <dbReference type="ChEBI" id="CHEBI:29105"/>
    </cofactor>
</comment>
<comment type="caution">
    <text evidence="7">The sequence shown here is derived from an EMBL/GenBank/DDBJ whole genome shotgun (WGS) entry which is preliminary data.</text>
</comment>
<evidence type="ECO:0000256" key="2">
    <source>
        <dbReference type="ARBA" id="ARBA00022723"/>
    </source>
</evidence>
<evidence type="ECO:0000256" key="5">
    <source>
        <dbReference type="SAM" id="SignalP"/>
    </source>
</evidence>
<sequence>MKQQILRLLHLFAAFSLSHSESVLFENGTVISFNETSGSVEILRDHSLLVVNDTISAIFPTNSTSSIPAETTRISVEGDILSPGHVDTHRHVWQTAHRSIGGTATLAEYLTRWTNTTIAARIYDTEMSYFSELVGLCEAVNAGVTTIVDHPSGSFTSDIVDAYIQATKDSGIRSIFAYNLGGYDTVSFDEQVEHFKTLMTDGTLTGSTVSLGISYERWTFGIESEIQAISALMSEFDIAVLETHAVGGVYATENNPSVLSQIQLANGTHLLNTTVPVVFVHGTSLTATDLTLLRTYNHYMAYAPEFEMSHSREVGQQHLAMDQASLSVGTHYTNSGDLITQARIWLQNVRERLMTHLTTEERIVVNRNPMSTNQGFLLATRSGAQAIRRDDLGVLRVGAKADIVVYDGKAPGMLGWSDPVTAVLLHSHVGHVKHVLVNGKIWKRDGRIVHQGCLSTNTSNIEEGFLKAAKTVQQFWNENPVSLEGAFLTGYSYGGRDDMDVVRGPATGY</sequence>
<dbReference type="InterPro" id="IPR011059">
    <property type="entry name" value="Metal-dep_hydrolase_composite"/>
</dbReference>
<dbReference type="PANTHER" id="PTHR11271">
    <property type="entry name" value="GUANINE DEAMINASE"/>
    <property type="match status" value="1"/>
</dbReference>
<dbReference type="GO" id="GO:0046872">
    <property type="term" value="F:metal ion binding"/>
    <property type="evidence" value="ECO:0007669"/>
    <property type="project" value="UniProtKB-KW"/>
</dbReference>
<feature type="chain" id="PRO_5020758485" description="Amidohydrolase-related domain-containing protein" evidence="5">
    <location>
        <begin position="21"/>
        <end position="509"/>
    </location>
</feature>
<protein>
    <recommendedName>
        <fullName evidence="6">Amidohydrolase-related domain-containing protein</fullName>
    </recommendedName>
</protein>
<dbReference type="InterPro" id="IPR032466">
    <property type="entry name" value="Metal_Hydrolase"/>
</dbReference>
<dbReference type="GO" id="GO:0019239">
    <property type="term" value="F:deaminase activity"/>
    <property type="evidence" value="ECO:0007669"/>
    <property type="project" value="TreeGrafter"/>
</dbReference>
<feature type="domain" description="Amidohydrolase-related" evidence="6">
    <location>
        <begin position="80"/>
        <end position="441"/>
    </location>
</feature>
<dbReference type="Gene3D" id="3.20.20.140">
    <property type="entry name" value="Metal-dependent hydrolases"/>
    <property type="match status" value="1"/>
</dbReference>
<keyword evidence="4" id="KW-0862">Zinc</keyword>
<dbReference type="Gene3D" id="2.30.40.10">
    <property type="entry name" value="Urease, subunit C, domain 1"/>
    <property type="match status" value="1"/>
</dbReference>
<dbReference type="SUPFAM" id="SSF51556">
    <property type="entry name" value="Metallo-dependent hydrolases"/>
    <property type="match status" value="1"/>
</dbReference>
<dbReference type="GO" id="GO:0005829">
    <property type="term" value="C:cytosol"/>
    <property type="evidence" value="ECO:0007669"/>
    <property type="project" value="TreeGrafter"/>
</dbReference>
<dbReference type="AlphaFoldDB" id="A0A4Q4LZ13"/>
<organism evidence="7 8">
    <name type="scientific">Alternaria tenuissima</name>
    <dbReference type="NCBI Taxonomy" id="119927"/>
    <lineage>
        <taxon>Eukaryota</taxon>
        <taxon>Fungi</taxon>
        <taxon>Dikarya</taxon>
        <taxon>Ascomycota</taxon>
        <taxon>Pezizomycotina</taxon>
        <taxon>Dothideomycetes</taxon>
        <taxon>Pleosporomycetidae</taxon>
        <taxon>Pleosporales</taxon>
        <taxon>Pleosporineae</taxon>
        <taxon>Pleosporaceae</taxon>
        <taxon>Alternaria</taxon>
        <taxon>Alternaria sect. Alternaria</taxon>
        <taxon>Alternaria alternata complex</taxon>
    </lineage>
</organism>
<name>A0A4Q4LZ13_9PLEO</name>
<evidence type="ECO:0000313" key="7">
    <source>
        <dbReference type="EMBL" id="RYN24083.1"/>
    </source>
</evidence>
<dbReference type="PANTHER" id="PTHR11271:SF37">
    <property type="entry name" value="FAMILY PROTEIN, PUTATIVE (AFU_ORTHOLOGUE AFUA_4G00460)-RELATED"/>
    <property type="match status" value="1"/>
</dbReference>
<evidence type="ECO:0000256" key="1">
    <source>
        <dbReference type="ARBA" id="ARBA00001947"/>
    </source>
</evidence>
<reference evidence="8" key="1">
    <citation type="journal article" date="2019" name="bioRxiv">
        <title>Genomics, evolutionary history and diagnostics of the Alternaria alternata species group including apple and Asian pear pathotypes.</title>
        <authorList>
            <person name="Armitage A.D."/>
            <person name="Cockerton H.M."/>
            <person name="Sreenivasaprasad S."/>
            <person name="Woodhall J.W."/>
            <person name="Lane C.R."/>
            <person name="Harrison R.J."/>
            <person name="Clarkson J.P."/>
        </authorList>
    </citation>
    <scope>NUCLEOTIDE SEQUENCE [LARGE SCALE GENOMIC DNA]</scope>
    <source>
        <strain evidence="8">FERA 1082</strain>
    </source>
</reference>
<evidence type="ECO:0000256" key="4">
    <source>
        <dbReference type="ARBA" id="ARBA00022833"/>
    </source>
</evidence>
<keyword evidence="2" id="KW-0479">Metal-binding</keyword>
<gene>
    <name evidence="7" type="ORF">AA0114_g12808</name>
</gene>
<dbReference type="InterPro" id="IPR006680">
    <property type="entry name" value="Amidohydro-rel"/>
</dbReference>
<accession>A0A4Q4LZ13</accession>
<feature type="signal peptide" evidence="5">
    <location>
        <begin position="1"/>
        <end position="20"/>
    </location>
</feature>
<keyword evidence="3" id="KW-0378">Hydrolase</keyword>
<dbReference type="Pfam" id="PF01979">
    <property type="entry name" value="Amidohydro_1"/>
    <property type="match status" value="1"/>
</dbReference>
<dbReference type="SUPFAM" id="SSF51338">
    <property type="entry name" value="Composite domain of metallo-dependent hydrolases"/>
    <property type="match status" value="2"/>
</dbReference>
<evidence type="ECO:0000313" key="8">
    <source>
        <dbReference type="Proteomes" id="UP000292402"/>
    </source>
</evidence>
<dbReference type="Proteomes" id="UP000292402">
    <property type="component" value="Unassembled WGS sequence"/>
</dbReference>
<evidence type="ECO:0000259" key="6">
    <source>
        <dbReference type="Pfam" id="PF01979"/>
    </source>
</evidence>
<dbReference type="InterPro" id="IPR051607">
    <property type="entry name" value="Metallo-dep_hydrolases"/>
</dbReference>
<keyword evidence="5" id="KW-0732">Signal</keyword>
<evidence type="ECO:0000256" key="3">
    <source>
        <dbReference type="ARBA" id="ARBA00022801"/>
    </source>
</evidence>